<name>A0A8T1U2A4_9STRA</name>
<dbReference type="OrthoDB" id="10274951at2759"/>
<feature type="region of interest" description="Disordered" evidence="1">
    <location>
        <begin position="148"/>
        <end position="174"/>
    </location>
</feature>
<evidence type="ECO:0000256" key="1">
    <source>
        <dbReference type="SAM" id="MobiDB-lite"/>
    </source>
</evidence>
<comment type="caution">
    <text evidence="2">The sequence shown here is derived from an EMBL/GenBank/DDBJ whole genome shotgun (WGS) entry which is preliminary data.</text>
</comment>
<dbReference type="VEuPathDB" id="FungiDB:PC110_g2553"/>
<reference evidence="2" key="1">
    <citation type="submission" date="2021-01" db="EMBL/GenBank/DDBJ databases">
        <title>Phytophthora aleatoria, a newly-described species from Pinus radiata is distinct from Phytophthora cactorum isolates based on comparative genomics.</title>
        <authorList>
            <person name="Mcdougal R."/>
            <person name="Panda P."/>
            <person name="Williams N."/>
            <person name="Studholme D.J."/>
        </authorList>
    </citation>
    <scope>NUCLEOTIDE SEQUENCE</scope>
    <source>
        <strain evidence="2">NZFS 3830</strain>
    </source>
</reference>
<proteinExistence type="predicted"/>
<protein>
    <submittedName>
        <fullName evidence="2">Uncharacterized protein</fullName>
    </submittedName>
</protein>
<accession>A0A8T1U2A4</accession>
<evidence type="ECO:0000313" key="2">
    <source>
        <dbReference type="EMBL" id="KAG6950559.1"/>
    </source>
</evidence>
<sequence>MYTYLCIVRHALIQAPQIDLESDRHGQSGRTVSAQQVEQPLPRVPTDDNKRFEDHFKAKHLKEGETYTTRHRDEYEWACREPARVETPEGARLNLFELLGAVDNKPTRIDDRLHRIEGRQYSFTATITQAEIAQAAINNEIVQEIDLSDADAERIQDPPVRSPEPSAAQAPQSR</sequence>
<dbReference type="EMBL" id="JAENGZ010001115">
    <property type="protein sequence ID" value="KAG6950559.1"/>
    <property type="molecule type" value="Genomic_DNA"/>
</dbReference>
<organism evidence="2 3">
    <name type="scientific">Phytophthora cactorum</name>
    <dbReference type="NCBI Taxonomy" id="29920"/>
    <lineage>
        <taxon>Eukaryota</taxon>
        <taxon>Sar</taxon>
        <taxon>Stramenopiles</taxon>
        <taxon>Oomycota</taxon>
        <taxon>Peronosporomycetes</taxon>
        <taxon>Peronosporales</taxon>
        <taxon>Peronosporaceae</taxon>
        <taxon>Phytophthora</taxon>
    </lineage>
</organism>
<dbReference type="Proteomes" id="UP000688947">
    <property type="component" value="Unassembled WGS sequence"/>
</dbReference>
<evidence type="ECO:0000313" key="3">
    <source>
        <dbReference type="Proteomes" id="UP000688947"/>
    </source>
</evidence>
<dbReference type="AlphaFoldDB" id="A0A8T1U2A4"/>
<gene>
    <name evidence="2" type="ORF">JG687_00014174</name>
</gene>